<dbReference type="EMBL" id="KQ971375">
    <property type="protein sequence ID" value="EEZ97626.2"/>
    <property type="molecule type" value="Genomic_DNA"/>
</dbReference>
<dbReference type="InterPro" id="IPR001878">
    <property type="entry name" value="Znf_CCHC"/>
</dbReference>
<dbReference type="GO" id="GO:0003729">
    <property type="term" value="F:mRNA binding"/>
    <property type="evidence" value="ECO:0000318"/>
    <property type="project" value="GO_Central"/>
</dbReference>
<dbReference type="AlphaFoldDB" id="D6X3M0"/>
<dbReference type="Gene3D" id="2.40.70.10">
    <property type="entry name" value="Acid Proteases"/>
    <property type="match status" value="1"/>
</dbReference>
<dbReference type="CDD" id="cd00303">
    <property type="entry name" value="retropepsin_like"/>
    <property type="match status" value="1"/>
</dbReference>
<evidence type="ECO:0000256" key="2">
    <source>
        <dbReference type="PROSITE-ProRule" id="PRU00047"/>
    </source>
</evidence>
<dbReference type="Proteomes" id="UP000007266">
    <property type="component" value="Linkage group 10"/>
</dbReference>
<keyword evidence="2" id="KW-0862">Zinc</keyword>
<accession>D6X3M0</accession>
<dbReference type="HOGENOM" id="CLU_438282_0_0_1"/>
<evidence type="ECO:0008006" key="8">
    <source>
        <dbReference type="Google" id="ProtNLM"/>
    </source>
</evidence>
<dbReference type="GO" id="GO:0003727">
    <property type="term" value="F:single-stranded RNA binding"/>
    <property type="evidence" value="ECO:0000318"/>
    <property type="project" value="GO_Central"/>
</dbReference>
<dbReference type="GO" id="GO:0005737">
    <property type="term" value="C:cytoplasm"/>
    <property type="evidence" value="ECO:0000318"/>
    <property type="project" value="GO_Central"/>
</dbReference>
<keyword evidence="2" id="KW-0479">Metal-binding</keyword>
<feature type="region of interest" description="Disordered" evidence="3">
    <location>
        <begin position="230"/>
        <end position="249"/>
    </location>
</feature>
<evidence type="ECO:0000259" key="4">
    <source>
        <dbReference type="PROSITE" id="PS50158"/>
    </source>
</evidence>
<dbReference type="GO" id="GO:0008270">
    <property type="term" value="F:zinc ion binding"/>
    <property type="evidence" value="ECO:0007669"/>
    <property type="project" value="UniProtKB-KW"/>
</dbReference>
<dbReference type="InterPro" id="IPR021109">
    <property type="entry name" value="Peptidase_aspartic_dom_sf"/>
</dbReference>
<proteinExistence type="predicted"/>
<dbReference type="GO" id="GO:0006508">
    <property type="term" value="P:proteolysis"/>
    <property type="evidence" value="ECO:0007669"/>
    <property type="project" value="InterPro"/>
</dbReference>
<dbReference type="PROSITE" id="PS50158">
    <property type="entry name" value="ZF_CCHC"/>
    <property type="match status" value="1"/>
</dbReference>
<evidence type="ECO:0000256" key="3">
    <source>
        <dbReference type="SAM" id="MobiDB-lite"/>
    </source>
</evidence>
<dbReference type="GO" id="GO:0045182">
    <property type="term" value="F:translation regulator activity"/>
    <property type="evidence" value="ECO:0000318"/>
    <property type="project" value="GO_Central"/>
</dbReference>
<dbReference type="GO" id="GO:2000767">
    <property type="term" value="P:positive regulation of cytoplasmic translation"/>
    <property type="evidence" value="ECO:0000318"/>
    <property type="project" value="GO_Central"/>
</dbReference>
<feature type="compositionally biased region" description="Polar residues" evidence="3">
    <location>
        <begin position="234"/>
        <end position="246"/>
    </location>
</feature>
<dbReference type="PANTHER" id="PTHR46888">
    <property type="entry name" value="ZINC KNUCKLE DOMAINCONTAINING PROTEIN-RELATED"/>
    <property type="match status" value="1"/>
</dbReference>
<evidence type="ECO:0000259" key="5">
    <source>
        <dbReference type="PROSITE" id="PS50175"/>
    </source>
</evidence>
<feature type="region of interest" description="Disordered" evidence="3">
    <location>
        <begin position="1"/>
        <end position="33"/>
    </location>
</feature>
<keyword evidence="2" id="KW-0863">Zinc-finger</keyword>
<dbReference type="PROSITE" id="PS50175">
    <property type="entry name" value="ASP_PROT_RETROV"/>
    <property type="match status" value="1"/>
</dbReference>
<dbReference type="SUPFAM" id="SSF50630">
    <property type="entry name" value="Acid proteases"/>
    <property type="match status" value="1"/>
</dbReference>
<gene>
    <name evidence="6" type="primary">AUGUSTUS-3.0.2_16074</name>
    <name evidence="6" type="ORF">TcasGA2_TC016074</name>
</gene>
<feature type="compositionally biased region" description="Acidic residues" evidence="3">
    <location>
        <begin position="1"/>
        <end position="24"/>
    </location>
</feature>
<evidence type="ECO:0000256" key="1">
    <source>
        <dbReference type="ARBA" id="ARBA00022801"/>
    </source>
</evidence>
<organism evidence="6 7">
    <name type="scientific">Tribolium castaneum</name>
    <name type="common">Red flour beetle</name>
    <dbReference type="NCBI Taxonomy" id="7070"/>
    <lineage>
        <taxon>Eukaryota</taxon>
        <taxon>Metazoa</taxon>
        <taxon>Ecdysozoa</taxon>
        <taxon>Arthropoda</taxon>
        <taxon>Hexapoda</taxon>
        <taxon>Insecta</taxon>
        <taxon>Pterygota</taxon>
        <taxon>Neoptera</taxon>
        <taxon>Endopterygota</taxon>
        <taxon>Coleoptera</taxon>
        <taxon>Polyphaga</taxon>
        <taxon>Cucujiformia</taxon>
        <taxon>Tenebrionidae</taxon>
        <taxon>Tenebrionidae incertae sedis</taxon>
        <taxon>Tribolium</taxon>
    </lineage>
</organism>
<dbReference type="SMART" id="SM00343">
    <property type="entry name" value="ZnF_C2HC"/>
    <property type="match status" value="2"/>
</dbReference>
<dbReference type="InterPro" id="IPR036875">
    <property type="entry name" value="Znf_CCHC_sf"/>
</dbReference>
<dbReference type="PANTHER" id="PTHR46888:SF1">
    <property type="entry name" value="RIBONUCLEASE H"/>
    <property type="match status" value="1"/>
</dbReference>
<name>D6X3M0_TRICA</name>
<dbReference type="SUPFAM" id="SSF57756">
    <property type="entry name" value="Retrovirus zinc finger-like domains"/>
    <property type="match status" value="1"/>
</dbReference>
<sequence length="625" mass="69995">MAEENNLPEDISNLEDENVTEEEQQDNHPPAPKRAKVVWQETLIALMATGPTPSTSATGEGSAQALANTSFRLSEFNPESSDYAIEEWLDIATKLKAELHIGDVLMIAKAGEALKGSAHRYYCDWRPVHRTWDEFCKDLIVAFPDRETPGARAFTAATLRSRDCESLSDYGIRKLRSINRFHRDLPWNTILSMVEYGLDHGEAQATIRMHQPTGDRELLKILSEFDARRRKQRVVQNQSSRSTDVSSMPRRRENFVKGSCFRCGQSGHHKNNCNVDIDKDTSAKVAVETKDGPPTCSHCKKMGHTESNCWLKHGRPKKAFVVKKYRHLNTTPMASLLKKNNKFRFVYLIDSGADVSIIKHSVVKALDARIRNTSESCAFAGVGTQTVYAVGVSELIIFLPKVTLEVAFLVVPDSAIPGNIDVIIGWDVISRSCLRIEKTSEGLELHHDHRNLPKVLTTHCLKINRSGLTDDINQRLETIFVIEDNLNSTVHSATGYVPAVLQLGINPRLVATQQFLGDAPTSDHFVDPDKAVADARVRMQENKKKHAQRFDATRFRSSLFLEGDKVAVEDSQLAGGGKLKAKYKGPYTVSKRLPNERYLLTKKGQRTTVAAHEQLRSWPSTETSD</sequence>
<reference evidence="6 7" key="2">
    <citation type="journal article" date="2010" name="Nucleic Acids Res.">
        <title>BeetleBase in 2010: revisions to provide comprehensive genomic information for Tribolium castaneum.</title>
        <authorList>
            <person name="Kim H.S."/>
            <person name="Murphy T."/>
            <person name="Xia J."/>
            <person name="Caragea D."/>
            <person name="Park Y."/>
            <person name="Beeman R.W."/>
            <person name="Lorenzen M.D."/>
            <person name="Butcher S."/>
            <person name="Manak J.R."/>
            <person name="Brown S.J."/>
        </authorList>
    </citation>
    <scope>GENOME REANNOTATION</scope>
    <source>
        <strain evidence="6 7">Georgia GA2</strain>
    </source>
</reference>
<keyword evidence="1" id="KW-0378">Hydrolase</keyword>
<dbReference type="Gene3D" id="4.10.60.10">
    <property type="entry name" value="Zinc finger, CCHC-type"/>
    <property type="match status" value="1"/>
</dbReference>
<dbReference type="GO" id="GO:0004190">
    <property type="term" value="F:aspartic-type endopeptidase activity"/>
    <property type="evidence" value="ECO:0007669"/>
    <property type="project" value="InterPro"/>
</dbReference>
<reference evidence="6 7" key="1">
    <citation type="journal article" date="2008" name="Nature">
        <title>The genome of the model beetle and pest Tribolium castaneum.</title>
        <authorList>
            <consortium name="Tribolium Genome Sequencing Consortium"/>
            <person name="Richards S."/>
            <person name="Gibbs R.A."/>
            <person name="Weinstock G.M."/>
            <person name="Brown S.J."/>
            <person name="Denell R."/>
            <person name="Beeman R.W."/>
            <person name="Gibbs R."/>
            <person name="Beeman R.W."/>
            <person name="Brown S.J."/>
            <person name="Bucher G."/>
            <person name="Friedrich M."/>
            <person name="Grimmelikhuijzen C.J."/>
            <person name="Klingler M."/>
            <person name="Lorenzen M."/>
            <person name="Richards S."/>
            <person name="Roth S."/>
            <person name="Schroder R."/>
            <person name="Tautz D."/>
            <person name="Zdobnov E.M."/>
            <person name="Muzny D."/>
            <person name="Gibbs R.A."/>
            <person name="Weinstock G.M."/>
            <person name="Attaway T."/>
            <person name="Bell S."/>
            <person name="Buhay C.J."/>
            <person name="Chandrabose M.N."/>
            <person name="Chavez D."/>
            <person name="Clerk-Blankenburg K.P."/>
            <person name="Cree A."/>
            <person name="Dao M."/>
            <person name="Davis C."/>
            <person name="Chacko J."/>
            <person name="Dinh H."/>
            <person name="Dugan-Rocha S."/>
            <person name="Fowler G."/>
            <person name="Garner T.T."/>
            <person name="Garnes J."/>
            <person name="Gnirke A."/>
            <person name="Hawes A."/>
            <person name="Hernandez J."/>
            <person name="Hines S."/>
            <person name="Holder M."/>
            <person name="Hume J."/>
            <person name="Jhangiani S.N."/>
            <person name="Joshi V."/>
            <person name="Khan Z.M."/>
            <person name="Jackson L."/>
            <person name="Kovar C."/>
            <person name="Kowis A."/>
            <person name="Lee S."/>
            <person name="Lewis L.R."/>
            <person name="Margolis J."/>
            <person name="Morgan M."/>
            <person name="Nazareth L.V."/>
            <person name="Nguyen N."/>
            <person name="Okwuonu G."/>
            <person name="Parker D."/>
            <person name="Richards S."/>
            <person name="Ruiz S.J."/>
            <person name="Santibanez J."/>
            <person name="Savard J."/>
            <person name="Scherer S.E."/>
            <person name="Schneider B."/>
            <person name="Sodergren E."/>
            <person name="Tautz D."/>
            <person name="Vattahil S."/>
            <person name="Villasana D."/>
            <person name="White C.S."/>
            <person name="Wright R."/>
            <person name="Park Y."/>
            <person name="Beeman R.W."/>
            <person name="Lord J."/>
            <person name="Oppert B."/>
            <person name="Lorenzen M."/>
            <person name="Brown S."/>
            <person name="Wang L."/>
            <person name="Savard J."/>
            <person name="Tautz D."/>
            <person name="Richards S."/>
            <person name="Weinstock G."/>
            <person name="Gibbs R.A."/>
            <person name="Liu Y."/>
            <person name="Worley K."/>
            <person name="Weinstock G."/>
            <person name="Elsik C.G."/>
            <person name="Reese J.T."/>
            <person name="Elhaik E."/>
            <person name="Landan G."/>
            <person name="Graur D."/>
            <person name="Arensburger P."/>
            <person name="Atkinson P."/>
            <person name="Beeman R.W."/>
            <person name="Beidler J."/>
            <person name="Brown S.J."/>
            <person name="Demuth J.P."/>
            <person name="Drury D.W."/>
            <person name="Du Y.Z."/>
            <person name="Fujiwara H."/>
            <person name="Lorenzen M."/>
            <person name="Maselli V."/>
            <person name="Osanai M."/>
            <person name="Park Y."/>
            <person name="Robertson H.M."/>
            <person name="Tu Z."/>
            <person name="Wang J.J."/>
            <person name="Wang S."/>
            <person name="Richards S."/>
            <person name="Song H."/>
            <person name="Zhang L."/>
            <person name="Sodergren E."/>
            <person name="Werner D."/>
            <person name="Stanke M."/>
            <person name="Morgenstern B."/>
            <person name="Solovyev V."/>
            <person name="Kosarev P."/>
            <person name="Brown G."/>
            <person name="Chen H.C."/>
            <person name="Ermolaeva O."/>
            <person name="Hlavina W."/>
            <person name="Kapustin Y."/>
            <person name="Kiryutin B."/>
            <person name="Kitts P."/>
            <person name="Maglott D."/>
            <person name="Pruitt K."/>
            <person name="Sapojnikov V."/>
            <person name="Souvorov A."/>
            <person name="Mackey A.J."/>
            <person name="Waterhouse R.M."/>
            <person name="Wyder S."/>
            <person name="Zdobnov E.M."/>
            <person name="Zdobnov E.M."/>
            <person name="Wyder S."/>
            <person name="Kriventseva E.V."/>
            <person name="Kadowaki T."/>
            <person name="Bork P."/>
            <person name="Aranda M."/>
            <person name="Bao R."/>
            <person name="Beermann A."/>
            <person name="Berns N."/>
            <person name="Bolognesi R."/>
            <person name="Bonneton F."/>
            <person name="Bopp D."/>
            <person name="Brown S.J."/>
            <person name="Bucher G."/>
            <person name="Butts T."/>
            <person name="Chaumot A."/>
            <person name="Denell R.E."/>
            <person name="Ferrier D.E."/>
            <person name="Friedrich M."/>
            <person name="Gordon C.M."/>
            <person name="Jindra M."/>
            <person name="Klingler M."/>
            <person name="Lan Q."/>
            <person name="Lattorff H.M."/>
            <person name="Laudet V."/>
            <person name="von Levetsow C."/>
            <person name="Liu Z."/>
            <person name="Lutz R."/>
            <person name="Lynch J.A."/>
            <person name="da Fonseca R.N."/>
            <person name="Posnien N."/>
            <person name="Reuter R."/>
            <person name="Roth S."/>
            <person name="Savard J."/>
            <person name="Schinko J.B."/>
            <person name="Schmitt C."/>
            <person name="Schoppmeier M."/>
            <person name="Schroder R."/>
            <person name="Shippy T.D."/>
            <person name="Simonnet F."/>
            <person name="Marques-Souza H."/>
            <person name="Tautz D."/>
            <person name="Tomoyasu Y."/>
            <person name="Trauner J."/>
            <person name="Van der Zee M."/>
            <person name="Vervoort M."/>
            <person name="Wittkopp N."/>
            <person name="Wimmer E.A."/>
            <person name="Yang X."/>
            <person name="Jones A.K."/>
            <person name="Sattelle D.B."/>
            <person name="Ebert P.R."/>
            <person name="Nelson D."/>
            <person name="Scott J.G."/>
            <person name="Beeman R.W."/>
            <person name="Muthukrishnan S."/>
            <person name="Kramer K.J."/>
            <person name="Arakane Y."/>
            <person name="Beeman R.W."/>
            <person name="Zhu Q."/>
            <person name="Hogenkamp D."/>
            <person name="Dixit R."/>
            <person name="Oppert B."/>
            <person name="Jiang H."/>
            <person name="Zou Z."/>
            <person name="Marshall J."/>
            <person name="Elpidina E."/>
            <person name="Vinokurov K."/>
            <person name="Oppert C."/>
            <person name="Zou Z."/>
            <person name="Evans J."/>
            <person name="Lu Z."/>
            <person name="Zhao P."/>
            <person name="Sumathipala N."/>
            <person name="Altincicek B."/>
            <person name="Vilcinskas A."/>
            <person name="Williams M."/>
            <person name="Hultmark D."/>
            <person name="Hetru C."/>
            <person name="Jiang H."/>
            <person name="Grimmelikhuijzen C.J."/>
            <person name="Hauser F."/>
            <person name="Cazzamali G."/>
            <person name="Williamson M."/>
            <person name="Park Y."/>
            <person name="Li B."/>
            <person name="Tanaka Y."/>
            <person name="Predel R."/>
            <person name="Neupert S."/>
            <person name="Schachtner J."/>
            <person name="Verleyen P."/>
            <person name="Raible F."/>
            <person name="Bork P."/>
            <person name="Friedrich M."/>
            <person name="Walden K.K."/>
            <person name="Robertson H.M."/>
            <person name="Angeli S."/>
            <person name="Foret S."/>
            <person name="Bucher G."/>
            <person name="Schuetz S."/>
            <person name="Maleszka R."/>
            <person name="Wimmer E.A."/>
            <person name="Beeman R.W."/>
            <person name="Lorenzen M."/>
            <person name="Tomoyasu Y."/>
            <person name="Miller S.C."/>
            <person name="Grossmann D."/>
            <person name="Bucher G."/>
        </authorList>
    </citation>
    <scope>NUCLEOTIDE SEQUENCE [LARGE SCALE GENOMIC DNA]</scope>
    <source>
        <strain evidence="6 7">Georgia GA2</strain>
    </source>
</reference>
<feature type="domain" description="CCHC-type" evidence="4">
    <location>
        <begin position="260"/>
        <end position="273"/>
    </location>
</feature>
<feature type="domain" description="Peptidase A2" evidence="5">
    <location>
        <begin position="345"/>
        <end position="428"/>
    </location>
</feature>
<evidence type="ECO:0000313" key="6">
    <source>
        <dbReference type="EMBL" id="EEZ97626.2"/>
    </source>
</evidence>
<keyword evidence="7" id="KW-1185">Reference proteome</keyword>
<evidence type="ECO:0000313" key="7">
    <source>
        <dbReference type="Proteomes" id="UP000007266"/>
    </source>
</evidence>
<protein>
    <recommendedName>
        <fullName evidence="8">CCHC-type domain-containing protein</fullName>
    </recommendedName>
</protein>
<dbReference type="InterPro" id="IPR001995">
    <property type="entry name" value="Peptidase_A2_cat"/>
</dbReference>